<keyword evidence="1" id="KW-0813">Transport</keyword>
<reference evidence="7 8" key="1">
    <citation type="journal article" date="2024" name="Nat. Commun.">
        <title>Phylogenomics reveals the evolutionary origins of lichenization in chlorophyte algae.</title>
        <authorList>
            <person name="Puginier C."/>
            <person name="Libourel C."/>
            <person name="Otte J."/>
            <person name="Skaloud P."/>
            <person name="Haon M."/>
            <person name="Grisel S."/>
            <person name="Petersen M."/>
            <person name="Berrin J.G."/>
            <person name="Delaux P.M."/>
            <person name="Dal Grande F."/>
            <person name="Keller J."/>
        </authorList>
    </citation>
    <scope>NUCLEOTIDE SEQUENCE [LARGE SCALE GENOMIC DNA]</scope>
    <source>
        <strain evidence="7 8">SAG 2145</strain>
    </source>
</reference>
<evidence type="ECO:0000313" key="8">
    <source>
        <dbReference type="Proteomes" id="UP001438707"/>
    </source>
</evidence>
<dbReference type="Pfam" id="PF10474">
    <property type="entry name" value="Syndetin_C"/>
    <property type="match status" value="1"/>
</dbReference>
<evidence type="ECO:0000259" key="5">
    <source>
        <dbReference type="Pfam" id="PF10474"/>
    </source>
</evidence>
<dbReference type="GO" id="GO:0015031">
    <property type="term" value="P:protein transport"/>
    <property type="evidence" value="ECO:0007669"/>
    <property type="project" value="UniProtKB-KW"/>
</dbReference>
<evidence type="ECO:0000313" key="7">
    <source>
        <dbReference type="EMBL" id="KAK9832930.1"/>
    </source>
</evidence>
<dbReference type="GO" id="GO:0032456">
    <property type="term" value="P:endocytic recycling"/>
    <property type="evidence" value="ECO:0007669"/>
    <property type="project" value="InterPro"/>
</dbReference>
<dbReference type="AlphaFoldDB" id="A0AAW1RGZ7"/>
<dbReference type="PANTHER" id="PTHR13258:SF0">
    <property type="entry name" value="SYNDETIN"/>
    <property type="match status" value="1"/>
</dbReference>
<dbReference type="InterPro" id="IPR019514">
    <property type="entry name" value="Syndetin_C"/>
</dbReference>
<keyword evidence="3" id="KW-0175">Coiled coil</keyword>
<dbReference type="GO" id="GO:0005829">
    <property type="term" value="C:cytosol"/>
    <property type="evidence" value="ECO:0007669"/>
    <property type="project" value="GOC"/>
</dbReference>
<accession>A0AAW1RGZ7</accession>
<feature type="compositionally biased region" description="Polar residues" evidence="4">
    <location>
        <begin position="617"/>
        <end position="630"/>
    </location>
</feature>
<dbReference type="InterPro" id="IPR019515">
    <property type="entry name" value="VPS54_N"/>
</dbReference>
<sequence length="1095" mass="119945">MLRSLRRRTSERIRSSATGEGLDSPRLIRLQQAAHALQERDVAPEVSQARAERREARLAALEPEFYDPDFDAVLNELQRLPARFDEAELEPVVEARAGVLEIVSEKLSQHVLKNYSAFVSGVNEVASIEQDLTEAYRLAKVSRGELAIALAEVDVNMKIAAQTKQKQGLMAILDLLLSLQQMSKLHDALKESLDNGEYAGAFWLCAQTCRALEPLHQLRAAQQLEMTVNRLYADCLGQLEAALATACSDFTPALYEKVLEGYIYLGGTARLGEEVMHAYASAVDTAVLKTLRSILLTRPGLEGRAKGAGILQELIKLLPADLFRVCLARVLAVIFDILVSHRSMSSWHQERIAQHVEDAANLAERREQMAQRLASHQQASSSTSRRPPGPSKLDGHSSNSSAANGPNRAEGQGSSKGPAPGPSASGSPKKKAGHSMDVGSRPRHKSSKSDGDLAFHALENGHALSRARSHDHLPDPPAEAAGEAPLAEQLAGLDERRQEEEMWGQALFHVSEGLTAGRRWLWDEASRKISVLLASPAAFAGEHFLQVMEWTQQMLAIGESFSSAESATLRDALARQSGKFFEAFHAGNMQAMRSMLERELWKRLPLVPGSLPDLSQAMESSGADASTTGSFEHWAERGNPWSASSGTTKQGGKAHENGDATPAGGHSDEESEDLYGDNIDEENQRVERAASQATASTSGNIGDMPPMTNASWKLINWLSEYAHLMRALRTESGRVFGGLCQLFELYLLHIFHTFSDVSLAELCNPNRQQQGGADAVPVRLRNALARILSRSLMTMRPFYLPLHPSTSQLGQPPGAQQGVGVSTARTGSGTEPTALINAGNMYGLQERLVAADSLMAVASQLQSAQAALGDRLVNRTDLSPHHTPDIFFQTVKAAGDVRDVILRAAARLNVPIRWLPDRIADSNFNLEEPPSKASPWVPILLSHLQTFVERLTTMPALSPADVHQLWTWSLQFAAEMLLEGMFKAGVRSRCTVMGRSAMSLDLQGVTKGLGNIFALTGIKAPANVADHMRLVDTYIKAFYLPWGEEIRHWAQTHPEYTREQIIALVTCIAEANQLKRKDRMAMVAQLEADFEDLRR</sequence>
<gene>
    <name evidence="7" type="ORF">WJX74_002049</name>
</gene>
<feature type="compositionally biased region" description="Low complexity" evidence="4">
    <location>
        <begin position="413"/>
        <end position="427"/>
    </location>
</feature>
<feature type="compositionally biased region" description="Acidic residues" evidence="4">
    <location>
        <begin position="669"/>
        <end position="681"/>
    </location>
</feature>
<feature type="region of interest" description="Disordered" evidence="4">
    <location>
        <begin position="615"/>
        <end position="705"/>
    </location>
</feature>
<dbReference type="GO" id="GO:0000149">
    <property type="term" value="F:SNARE binding"/>
    <property type="evidence" value="ECO:0007669"/>
    <property type="project" value="TreeGrafter"/>
</dbReference>
<dbReference type="InterPro" id="IPR040047">
    <property type="entry name" value="VPS50"/>
</dbReference>
<keyword evidence="8" id="KW-1185">Reference proteome</keyword>
<feature type="compositionally biased region" description="Polar residues" evidence="4">
    <location>
        <begin position="691"/>
        <end position="700"/>
    </location>
</feature>
<organism evidence="7 8">
    <name type="scientific">Apatococcus lobatus</name>
    <dbReference type="NCBI Taxonomy" id="904363"/>
    <lineage>
        <taxon>Eukaryota</taxon>
        <taxon>Viridiplantae</taxon>
        <taxon>Chlorophyta</taxon>
        <taxon>core chlorophytes</taxon>
        <taxon>Trebouxiophyceae</taxon>
        <taxon>Chlorellales</taxon>
        <taxon>Chlorellaceae</taxon>
        <taxon>Apatococcus</taxon>
    </lineage>
</organism>
<evidence type="ECO:0000256" key="1">
    <source>
        <dbReference type="ARBA" id="ARBA00022448"/>
    </source>
</evidence>
<dbReference type="Proteomes" id="UP001438707">
    <property type="component" value="Unassembled WGS sequence"/>
</dbReference>
<feature type="region of interest" description="Disordered" evidence="4">
    <location>
        <begin position="368"/>
        <end position="451"/>
    </location>
</feature>
<dbReference type="EMBL" id="JALJOS010000011">
    <property type="protein sequence ID" value="KAK9832930.1"/>
    <property type="molecule type" value="Genomic_DNA"/>
</dbReference>
<evidence type="ECO:0000259" key="6">
    <source>
        <dbReference type="Pfam" id="PF10475"/>
    </source>
</evidence>
<evidence type="ECO:0000256" key="2">
    <source>
        <dbReference type="ARBA" id="ARBA00022927"/>
    </source>
</evidence>
<proteinExistence type="predicted"/>
<dbReference type="GO" id="GO:0042147">
    <property type="term" value="P:retrograde transport, endosome to Golgi"/>
    <property type="evidence" value="ECO:0007669"/>
    <property type="project" value="InterPro"/>
</dbReference>
<keyword evidence="2" id="KW-0653">Protein transport</keyword>
<feature type="compositionally biased region" description="Polar residues" evidence="4">
    <location>
        <begin position="641"/>
        <end position="650"/>
    </location>
</feature>
<evidence type="ECO:0000256" key="4">
    <source>
        <dbReference type="SAM" id="MobiDB-lite"/>
    </source>
</evidence>
<dbReference type="Pfam" id="PF10475">
    <property type="entry name" value="Vps54_N"/>
    <property type="match status" value="1"/>
</dbReference>
<protein>
    <submittedName>
        <fullName evidence="7">Uncharacterized protein</fullName>
    </submittedName>
</protein>
<name>A0AAW1RGZ7_9CHLO</name>
<evidence type="ECO:0000256" key="3">
    <source>
        <dbReference type="ARBA" id="ARBA00023054"/>
    </source>
</evidence>
<feature type="domain" description="Vacuolar protein sorting-associated protein 54 N-terminal" evidence="6">
    <location>
        <begin position="60"/>
        <end position="347"/>
    </location>
</feature>
<feature type="domain" description="Syndetin C-terminal" evidence="5">
    <location>
        <begin position="841"/>
        <end position="1087"/>
    </location>
</feature>
<dbReference type="PANTHER" id="PTHR13258">
    <property type="entry name" value="SYNDETIN"/>
    <property type="match status" value="1"/>
</dbReference>
<feature type="region of interest" description="Disordered" evidence="4">
    <location>
        <begin position="1"/>
        <end position="20"/>
    </location>
</feature>
<dbReference type="GO" id="GO:1990745">
    <property type="term" value="C:EARP complex"/>
    <property type="evidence" value="ECO:0007669"/>
    <property type="project" value="InterPro"/>
</dbReference>
<comment type="caution">
    <text evidence="7">The sequence shown here is derived from an EMBL/GenBank/DDBJ whole genome shotgun (WGS) entry which is preliminary data.</text>
</comment>